<name>A0A9N9FWW6_9GLOM</name>
<evidence type="ECO:0000313" key="3">
    <source>
        <dbReference type="Proteomes" id="UP000789831"/>
    </source>
</evidence>
<gene>
    <name evidence="2" type="ORF">AGERDE_LOCUS7384</name>
</gene>
<evidence type="ECO:0000256" key="1">
    <source>
        <dbReference type="SAM" id="MobiDB-lite"/>
    </source>
</evidence>
<feature type="compositionally biased region" description="Basic and acidic residues" evidence="1">
    <location>
        <begin position="1"/>
        <end position="17"/>
    </location>
</feature>
<proteinExistence type="predicted"/>
<dbReference type="EMBL" id="CAJVPL010001337">
    <property type="protein sequence ID" value="CAG8565816.1"/>
    <property type="molecule type" value="Genomic_DNA"/>
</dbReference>
<dbReference type="AlphaFoldDB" id="A0A9N9FWW6"/>
<sequence length="192" mass="22062">MPRNFQYKEHLSQERPGGESPNHNIHVSEEPDEIEPTKSQCIEQGLTKELRSSRVIISPVSIEITEHQSSQITTKSLIYLFQNAIRARHEEILSWYYYSDSFENKIIEICRETGVTDKTARTQLYKEMLNHLPGITSGNLRMKTLRAKKIRMLFGKDGVGIEKIKQVSYSIYAISSLTNSQIQNVIKNITSC</sequence>
<keyword evidence="3" id="KW-1185">Reference proteome</keyword>
<comment type="caution">
    <text evidence="2">The sequence shown here is derived from an EMBL/GenBank/DDBJ whole genome shotgun (WGS) entry which is preliminary data.</text>
</comment>
<accession>A0A9N9FWW6</accession>
<feature type="region of interest" description="Disordered" evidence="1">
    <location>
        <begin position="1"/>
        <end position="37"/>
    </location>
</feature>
<protein>
    <submittedName>
        <fullName evidence="2">4590_t:CDS:1</fullName>
    </submittedName>
</protein>
<dbReference type="OrthoDB" id="2372071at2759"/>
<dbReference type="Proteomes" id="UP000789831">
    <property type="component" value="Unassembled WGS sequence"/>
</dbReference>
<reference evidence="2" key="1">
    <citation type="submission" date="2021-06" db="EMBL/GenBank/DDBJ databases">
        <authorList>
            <person name="Kallberg Y."/>
            <person name="Tangrot J."/>
            <person name="Rosling A."/>
        </authorList>
    </citation>
    <scope>NUCLEOTIDE SEQUENCE</scope>
    <source>
        <strain evidence="2">MT106</strain>
    </source>
</reference>
<organism evidence="2 3">
    <name type="scientific">Ambispora gerdemannii</name>
    <dbReference type="NCBI Taxonomy" id="144530"/>
    <lineage>
        <taxon>Eukaryota</taxon>
        <taxon>Fungi</taxon>
        <taxon>Fungi incertae sedis</taxon>
        <taxon>Mucoromycota</taxon>
        <taxon>Glomeromycotina</taxon>
        <taxon>Glomeromycetes</taxon>
        <taxon>Archaeosporales</taxon>
        <taxon>Ambisporaceae</taxon>
        <taxon>Ambispora</taxon>
    </lineage>
</organism>
<evidence type="ECO:0000313" key="2">
    <source>
        <dbReference type="EMBL" id="CAG8565816.1"/>
    </source>
</evidence>